<sequence length="255" mass="28396">MNSSYQAMINERKRMEMEAEMSRFEQEISSRPAFPNSQPSFAANPMQSAPTPHHQFIPHAIQRQLPRPQPSAHHPMHASYDSQPNVNAMNSGLQSTVPAANTAPTTATSGGAAAATGGPAVASKKSKSKEDKGKKPKKMLRMAGGTVWEDNTLAEWDPEDFRIFCGDLGNDVTDDVLSRAFVRFPSFVKAKVIRDKRSNKSRGYGFVSFKDPQDFTRAIKEMNDKRSNKSRGYGFVSFKDPQDFTRAIKEMNDVF</sequence>
<evidence type="ECO:0000256" key="4">
    <source>
        <dbReference type="ARBA" id="ARBA00030574"/>
    </source>
</evidence>
<dbReference type="InterPro" id="IPR012677">
    <property type="entry name" value="Nucleotide-bd_a/b_plait_sf"/>
</dbReference>
<proteinExistence type="inferred from homology"/>
<dbReference type="Gene3D" id="3.30.70.330">
    <property type="match status" value="2"/>
</dbReference>
<dbReference type="PROSITE" id="PS50102">
    <property type="entry name" value="RRM"/>
    <property type="match status" value="1"/>
</dbReference>
<feature type="region of interest" description="Disordered" evidence="6">
    <location>
        <begin position="20"/>
        <end position="51"/>
    </location>
</feature>
<dbReference type="OrthoDB" id="1749473at2759"/>
<evidence type="ECO:0000313" key="8">
    <source>
        <dbReference type="EMBL" id="CAD7637724.1"/>
    </source>
</evidence>
<dbReference type="Proteomes" id="UP000728032">
    <property type="component" value="Unassembled WGS sequence"/>
</dbReference>
<feature type="domain" description="RRM" evidence="7">
    <location>
        <begin position="161"/>
        <end position="231"/>
    </location>
</feature>
<keyword evidence="3 5" id="KW-0694">RNA-binding</keyword>
<dbReference type="GO" id="GO:0003729">
    <property type="term" value="F:mRNA binding"/>
    <property type="evidence" value="ECO:0007669"/>
    <property type="project" value="InterPro"/>
</dbReference>
<evidence type="ECO:0000256" key="5">
    <source>
        <dbReference type="PROSITE-ProRule" id="PRU00176"/>
    </source>
</evidence>
<reference evidence="8" key="1">
    <citation type="submission" date="2020-11" db="EMBL/GenBank/DDBJ databases">
        <authorList>
            <person name="Tran Van P."/>
        </authorList>
    </citation>
    <scope>NUCLEOTIDE SEQUENCE</scope>
</reference>
<dbReference type="InterPro" id="IPR050825">
    <property type="entry name" value="RBM42_RBP45_47-like"/>
</dbReference>
<feature type="compositionally biased region" description="Low complexity" evidence="6">
    <location>
        <begin position="95"/>
        <end position="123"/>
    </location>
</feature>
<evidence type="ECO:0000259" key="7">
    <source>
        <dbReference type="PROSITE" id="PS50102"/>
    </source>
</evidence>
<keyword evidence="9" id="KW-1185">Reference proteome</keyword>
<dbReference type="AlphaFoldDB" id="A0A7R9LCE1"/>
<feature type="compositionally biased region" description="Polar residues" evidence="6">
    <location>
        <begin position="35"/>
        <end position="50"/>
    </location>
</feature>
<dbReference type="SMART" id="SM00360">
    <property type="entry name" value="RRM"/>
    <property type="match status" value="1"/>
</dbReference>
<feature type="region of interest" description="Disordered" evidence="6">
    <location>
        <begin position="66"/>
        <end position="138"/>
    </location>
</feature>
<dbReference type="Pfam" id="PF00076">
    <property type="entry name" value="RRM_1"/>
    <property type="match status" value="1"/>
</dbReference>
<evidence type="ECO:0000256" key="3">
    <source>
        <dbReference type="ARBA" id="ARBA00022884"/>
    </source>
</evidence>
<dbReference type="CDD" id="cd12383">
    <property type="entry name" value="RRM_RBM42"/>
    <property type="match status" value="1"/>
</dbReference>
<dbReference type="EMBL" id="OC914944">
    <property type="protein sequence ID" value="CAD7637724.1"/>
    <property type="molecule type" value="Genomic_DNA"/>
</dbReference>
<dbReference type="InterPro" id="IPR035979">
    <property type="entry name" value="RBD_domain_sf"/>
</dbReference>
<evidence type="ECO:0000256" key="1">
    <source>
        <dbReference type="ARBA" id="ARBA00007408"/>
    </source>
</evidence>
<dbReference type="PANTHER" id="PTHR47640:SF11">
    <property type="entry name" value="RNA-BINDING PROTEIN 42"/>
    <property type="match status" value="1"/>
</dbReference>
<protein>
    <recommendedName>
        <fullName evidence="2">RNA-binding protein 42</fullName>
    </recommendedName>
    <alternativeName>
        <fullName evidence="4">RNA-binding motif protein 42</fullName>
    </alternativeName>
</protein>
<accession>A0A7R9LCE1</accession>
<evidence type="ECO:0000256" key="6">
    <source>
        <dbReference type="SAM" id="MobiDB-lite"/>
    </source>
</evidence>
<evidence type="ECO:0000313" key="9">
    <source>
        <dbReference type="Proteomes" id="UP000728032"/>
    </source>
</evidence>
<evidence type="ECO:0000256" key="2">
    <source>
        <dbReference type="ARBA" id="ARBA00015192"/>
    </source>
</evidence>
<comment type="similarity">
    <text evidence="1">Belongs to the RRM RBM42 family.</text>
</comment>
<dbReference type="InterPro" id="IPR000504">
    <property type="entry name" value="RRM_dom"/>
</dbReference>
<dbReference type="SUPFAM" id="SSF54928">
    <property type="entry name" value="RNA-binding domain, RBD"/>
    <property type="match status" value="1"/>
</dbReference>
<organism evidence="8">
    <name type="scientific">Oppiella nova</name>
    <dbReference type="NCBI Taxonomy" id="334625"/>
    <lineage>
        <taxon>Eukaryota</taxon>
        <taxon>Metazoa</taxon>
        <taxon>Ecdysozoa</taxon>
        <taxon>Arthropoda</taxon>
        <taxon>Chelicerata</taxon>
        <taxon>Arachnida</taxon>
        <taxon>Acari</taxon>
        <taxon>Acariformes</taxon>
        <taxon>Sarcoptiformes</taxon>
        <taxon>Oribatida</taxon>
        <taxon>Brachypylina</taxon>
        <taxon>Oppioidea</taxon>
        <taxon>Oppiidae</taxon>
        <taxon>Oppiella</taxon>
    </lineage>
</organism>
<dbReference type="PANTHER" id="PTHR47640">
    <property type="entry name" value="TRNA SELENOCYSTEINE 1-ASSOCIATED PROTEIN 1-RELATED-RELATED"/>
    <property type="match status" value="1"/>
</dbReference>
<dbReference type="EMBL" id="CAJPVJ010000119">
    <property type="protein sequence ID" value="CAG2161258.1"/>
    <property type="molecule type" value="Genomic_DNA"/>
</dbReference>
<dbReference type="InterPro" id="IPR034215">
    <property type="entry name" value="RBM42_RRM"/>
</dbReference>
<name>A0A7R9LCE1_9ACAR</name>
<feature type="compositionally biased region" description="Polar residues" evidence="6">
    <location>
        <begin position="80"/>
        <end position="94"/>
    </location>
</feature>
<gene>
    <name evidence="8" type="ORF">ONB1V03_LOCUS988</name>
</gene>